<dbReference type="EMBL" id="CM011677">
    <property type="protein sequence ID" value="TMS19961.1"/>
    <property type="molecule type" value="Genomic_DNA"/>
</dbReference>
<comment type="caution">
    <text evidence="1">The sequence shown here is derived from an EMBL/GenBank/DDBJ whole genome shotgun (WGS) entry which is preliminary data.</text>
</comment>
<keyword evidence="2" id="KW-1185">Reference proteome</keyword>
<proteinExistence type="predicted"/>
<accession>A0ACD3RKB9</accession>
<dbReference type="Proteomes" id="UP000793456">
    <property type="component" value="Chromosome IV"/>
</dbReference>
<gene>
    <name evidence="1" type="ORF">E3U43_006454</name>
</gene>
<name>A0ACD3RKB9_LARCR</name>
<evidence type="ECO:0000313" key="2">
    <source>
        <dbReference type="Proteomes" id="UP000793456"/>
    </source>
</evidence>
<evidence type="ECO:0000313" key="1">
    <source>
        <dbReference type="EMBL" id="TMS19961.1"/>
    </source>
</evidence>
<organism evidence="1 2">
    <name type="scientific">Larimichthys crocea</name>
    <name type="common">Large yellow croaker</name>
    <name type="synonym">Pseudosciaena crocea</name>
    <dbReference type="NCBI Taxonomy" id="215358"/>
    <lineage>
        <taxon>Eukaryota</taxon>
        <taxon>Metazoa</taxon>
        <taxon>Chordata</taxon>
        <taxon>Craniata</taxon>
        <taxon>Vertebrata</taxon>
        <taxon>Euteleostomi</taxon>
        <taxon>Actinopterygii</taxon>
        <taxon>Neopterygii</taxon>
        <taxon>Teleostei</taxon>
        <taxon>Neoteleostei</taxon>
        <taxon>Acanthomorphata</taxon>
        <taxon>Eupercaria</taxon>
        <taxon>Sciaenidae</taxon>
        <taxon>Larimichthys</taxon>
    </lineage>
</organism>
<reference evidence="1" key="1">
    <citation type="submission" date="2018-11" db="EMBL/GenBank/DDBJ databases">
        <title>The sequence and de novo assembly of Larimichthys crocea genome using PacBio and Hi-C technologies.</title>
        <authorList>
            <person name="Xu P."/>
            <person name="Chen B."/>
            <person name="Zhou Z."/>
            <person name="Ke Q."/>
            <person name="Wu Y."/>
            <person name="Bai H."/>
            <person name="Pu F."/>
        </authorList>
    </citation>
    <scope>NUCLEOTIDE SEQUENCE</scope>
    <source>
        <tissue evidence="1">Muscle</tissue>
    </source>
</reference>
<protein>
    <submittedName>
        <fullName evidence="1">Uncharacterized protein</fullName>
    </submittedName>
</protein>
<sequence>MATSQFIKVLGNEEMEDILGQLLNIIQCHKLKRSGPTYRGKQCNLDTHPRGLAVGLKDSPSLPPLLPSAMSHLRFTASALQLLQPTGHRGKLEIPGLAQDAWKPWEQNKGRYSLRNVIHYSLLKQVADVELYHNGISYVKNSGPKQSHYGFISWKIRSTFFRKLNVNRVLSEFADGVQATGEYTSPHSGLYIHQNKPGKLYGGPFLYGAPRRKSVEIKKKKASFAFSFLFFISKPRARLFGFFFVFCNKKSWEKRQQHTAVMDIMIAVQDACVSGQWLTAIILSLCCFLPSCLPAGQTVDYSSVESVVSRQGDTALLRCYLLDGISKGAWLNRSSIIFAGNDKWSVDPRVSIVSSVGDQHEYSLQIQKVDVSDDGQYTCSIQSERNPRPKLLNLIVKVPPKIYDISSDITVNEGSNVSLICTASGKPEPSISWRHITPLARKYDSGEYLNITGITRDQAGDYECSALNDIASPDTKTVKVTVNFPPSIHEMKSHGVGLGRTALLRCEAAAVPSPTFEWYKGEKRIIKGQGIDIKSLSSRSVLTVNNMTEDRYGNYTCVASNKLGTANASVPLIPPNTAPYGSTGSAYAPLACRYLVLALSSFISVY</sequence>